<evidence type="ECO:0000256" key="1">
    <source>
        <dbReference type="ARBA" id="ARBA00022679"/>
    </source>
</evidence>
<organism evidence="6 7">
    <name type="scientific">Allacma fusca</name>
    <dbReference type="NCBI Taxonomy" id="39272"/>
    <lineage>
        <taxon>Eukaryota</taxon>
        <taxon>Metazoa</taxon>
        <taxon>Ecdysozoa</taxon>
        <taxon>Arthropoda</taxon>
        <taxon>Hexapoda</taxon>
        <taxon>Collembola</taxon>
        <taxon>Symphypleona</taxon>
        <taxon>Sminthuridae</taxon>
        <taxon>Allacma</taxon>
    </lineage>
</organism>
<dbReference type="CDD" id="cd05402">
    <property type="entry name" value="NT_PAP_TUTase"/>
    <property type="match status" value="1"/>
</dbReference>
<keyword evidence="2" id="KW-0479">Metal-binding</keyword>
<dbReference type="InterPro" id="IPR002058">
    <property type="entry name" value="PAP_assoc"/>
</dbReference>
<dbReference type="Pfam" id="PF22600">
    <property type="entry name" value="MTPAP-like_central"/>
    <property type="match status" value="1"/>
</dbReference>
<dbReference type="GO" id="GO:1990817">
    <property type="term" value="F:poly(A) RNA polymerase activity"/>
    <property type="evidence" value="ECO:0007669"/>
    <property type="project" value="TreeGrafter"/>
</dbReference>
<name>A0A8J2KN85_9HEXA</name>
<feature type="domain" description="Poly(A) RNA polymerase mitochondrial-like central palm" evidence="5">
    <location>
        <begin position="151"/>
        <end position="311"/>
    </location>
</feature>
<evidence type="ECO:0000259" key="4">
    <source>
        <dbReference type="Pfam" id="PF03828"/>
    </source>
</evidence>
<evidence type="ECO:0000256" key="3">
    <source>
        <dbReference type="ARBA" id="ARBA00022842"/>
    </source>
</evidence>
<accession>A0A8J2KN85</accession>
<dbReference type="EMBL" id="CAJVCH010498273">
    <property type="protein sequence ID" value="CAG7821041.1"/>
    <property type="molecule type" value="Genomic_DNA"/>
</dbReference>
<comment type="caution">
    <text evidence="6">The sequence shown here is derived from an EMBL/GenBank/DDBJ whole genome shotgun (WGS) entry which is preliminary data.</text>
</comment>
<dbReference type="GO" id="GO:0031123">
    <property type="term" value="P:RNA 3'-end processing"/>
    <property type="evidence" value="ECO:0007669"/>
    <property type="project" value="TreeGrafter"/>
</dbReference>
<evidence type="ECO:0008006" key="8">
    <source>
        <dbReference type="Google" id="ProtNLM"/>
    </source>
</evidence>
<protein>
    <recommendedName>
        <fullName evidence="8">Poly(A) RNA polymerase, mitochondrial</fullName>
    </recommendedName>
</protein>
<gene>
    <name evidence="6" type="ORF">AFUS01_LOCUS31401</name>
</gene>
<feature type="domain" description="PAP-associated" evidence="4">
    <location>
        <begin position="410"/>
        <end position="440"/>
    </location>
</feature>
<sequence length="516" mass="57781">MTSVSFRISCLEVVEIDRRNQAAKSMLIQVSGMDSSSEVKSYLTSNFGPLAGIYHYSVGSSAKRVTRSAPSVSHHWVIAEFENKASLEEALKACRYPDNAVPVRSHMCWFSKPLKVLRKSAAPLDNSIISENLEEKKSSLNIPFPINSTIGEQMEILQTQMKVSEISMRVRFLTVHHLEQSVRALFPNACALPFGSSVSGIGSTSGDLDLVLLPEEKGIFPKPEANEQSRLWFQCKMVTSGGAVGARHQNVRTLELLGDIVRFFIPGYSKVYKILGARVPIIQFVSDFTGLNCDLCYGNSSGVFMSELIYMMGCIDNRFQPLIVTIRSWAAAKKITNPVPGPQPTNFMFVMMVINFLQHKQILPTWDILFNNATKEDTRVTEDGIDCTYLRDIGELQKYFSPKNGHTTLEELLYEFFEFYANFDFAAKGISLLTGSTSDKSINTAMYIQNPLDRQLNVSRNVNINEVSRLQNEFRSALRTLEAKSSGQSKSLTDLFGVPVDSQRMMKIAMKTLLED</sequence>
<dbReference type="PANTHER" id="PTHR12271:SF133">
    <property type="entry name" value="POLY(A) RNA POLYMERASE, MITOCHONDRIAL"/>
    <property type="match status" value="1"/>
</dbReference>
<dbReference type="Proteomes" id="UP000708208">
    <property type="component" value="Unassembled WGS sequence"/>
</dbReference>
<dbReference type="Pfam" id="PF03828">
    <property type="entry name" value="PAP_assoc"/>
    <property type="match status" value="1"/>
</dbReference>
<evidence type="ECO:0000313" key="6">
    <source>
        <dbReference type="EMBL" id="CAG7821041.1"/>
    </source>
</evidence>
<dbReference type="InterPro" id="IPR054708">
    <property type="entry name" value="MTPAP-like_central"/>
</dbReference>
<keyword evidence="3" id="KW-0460">Magnesium</keyword>
<reference evidence="6" key="1">
    <citation type="submission" date="2021-06" db="EMBL/GenBank/DDBJ databases">
        <authorList>
            <person name="Hodson N. C."/>
            <person name="Mongue J. A."/>
            <person name="Jaron S. K."/>
        </authorList>
    </citation>
    <scope>NUCLEOTIDE SEQUENCE</scope>
</reference>
<dbReference type="OrthoDB" id="434989at2759"/>
<dbReference type="GO" id="GO:0046872">
    <property type="term" value="F:metal ion binding"/>
    <property type="evidence" value="ECO:0007669"/>
    <property type="project" value="UniProtKB-KW"/>
</dbReference>
<proteinExistence type="predicted"/>
<dbReference type="AlphaFoldDB" id="A0A8J2KN85"/>
<keyword evidence="1" id="KW-0808">Transferase</keyword>
<evidence type="ECO:0000256" key="2">
    <source>
        <dbReference type="ARBA" id="ARBA00022723"/>
    </source>
</evidence>
<keyword evidence="7" id="KW-1185">Reference proteome</keyword>
<evidence type="ECO:0000313" key="7">
    <source>
        <dbReference type="Proteomes" id="UP000708208"/>
    </source>
</evidence>
<evidence type="ECO:0000259" key="5">
    <source>
        <dbReference type="Pfam" id="PF22600"/>
    </source>
</evidence>
<dbReference type="PANTHER" id="PTHR12271">
    <property type="entry name" value="POLY A POLYMERASE CID PAP -RELATED"/>
    <property type="match status" value="1"/>
</dbReference>